<accession>A0A4Q7N505</accession>
<dbReference type="EMBL" id="SGXA01000001">
    <property type="protein sequence ID" value="RZS76106.1"/>
    <property type="molecule type" value="Genomic_DNA"/>
</dbReference>
<gene>
    <name evidence="1" type="ORF">EV199_1984</name>
</gene>
<evidence type="ECO:0000313" key="1">
    <source>
        <dbReference type="EMBL" id="RZS76106.1"/>
    </source>
</evidence>
<dbReference type="AlphaFoldDB" id="A0A4Q7N505"/>
<keyword evidence="2" id="KW-1185">Reference proteome</keyword>
<reference evidence="1 2" key="1">
    <citation type="submission" date="2019-02" db="EMBL/GenBank/DDBJ databases">
        <title>Genomic Encyclopedia of Type Strains, Phase IV (KMG-IV): sequencing the most valuable type-strain genomes for metagenomic binning, comparative biology and taxonomic classification.</title>
        <authorList>
            <person name="Goeker M."/>
        </authorList>
    </citation>
    <scope>NUCLEOTIDE SEQUENCE [LARGE SCALE GENOMIC DNA]</scope>
    <source>
        <strain evidence="1 2">DSM 18116</strain>
    </source>
</reference>
<evidence type="ECO:0000313" key="2">
    <source>
        <dbReference type="Proteomes" id="UP000293874"/>
    </source>
</evidence>
<proteinExistence type="predicted"/>
<protein>
    <submittedName>
        <fullName evidence="1">Uncharacterized protein</fullName>
    </submittedName>
</protein>
<name>A0A4Q7N505_9BACT</name>
<sequence>MTLITTYRPLNCKVRPWLEIEDSYNRFYGEQYKSNMGELVRHIIQSGLSNRLYGLTSMWKLIIGIYDPIEWHRETLHVTYDIEKDNWHFVYYSIPFREPGFVRTYPSESGIMKFDQFIKMVRW</sequence>
<organism evidence="1 2">
    <name type="scientific">Pseudobacter ginsenosidimutans</name>
    <dbReference type="NCBI Taxonomy" id="661488"/>
    <lineage>
        <taxon>Bacteria</taxon>
        <taxon>Pseudomonadati</taxon>
        <taxon>Bacteroidota</taxon>
        <taxon>Chitinophagia</taxon>
        <taxon>Chitinophagales</taxon>
        <taxon>Chitinophagaceae</taxon>
        <taxon>Pseudobacter</taxon>
    </lineage>
</organism>
<dbReference type="Proteomes" id="UP000293874">
    <property type="component" value="Unassembled WGS sequence"/>
</dbReference>
<comment type="caution">
    <text evidence="1">The sequence shown here is derived from an EMBL/GenBank/DDBJ whole genome shotgun (WGS) entry which is preliminary data.</text>
</comment>